<keyword evidence="8" id="KW-0808">Transferase</keyword>
<feature type="domain" description="Histidine kinase" evidence="6">
    <location>
        <begin position="1"/>
        <end position="92"/>
    </location>
</feature>
<feature type="modified residue" description="4-aspartylphosphate" evidence="5">
    <location>
        <position position="312"/>
    </location>
</feature>
<accession>A0A2R8BRC2</accession>
<dbReference type="Pfam" id="PF00072">
    <property type="entry name" value="Response_reg"/>
    <property type="match status" value="1"/>
</dbReference>
<evidence type="ECO:0000259" key="7">
    <source>
        <dbReference type="PROSITE" id="PS50110"/>
    </source>
</evidence>
<dbReference type="Gene3D" id="3.40.50.2300">
    <property type="match status" value="1"/>
</dbReference>
<dbReference type="InterPro" id="IPR011006">
    <property type="entry name" value="CheY-like_superfamily"/>
</dbReference>
<evidence type="ECO:0000256" key="2">
    <source>
        <dbReference type="ARBA" id="ARBA00012438"/>
    </source>
</evidence>
<dbReference type="Pfam" id="PF02518">
    <property type="entry name" value="HATPase_c"/>
    <property type="match status" value="1"/>
</dbReference>
<dbReference type="SMART" id="SM00387">
    <property type="entry name" value="HATPase_c"/>
    <property type="match status" value="1"/>
</dbReference>
<feature type="domain" description="Response regulatory" evidence="7">
    <location>
        <begin position="263"/>
        <end position="381"/>
    </location>
</feature>
<dbReference type="InterPro" id="IPR004358">
    <property type="entry name" value="Sig_transdc_His_kin-like_C"/>
</dbReference>
<dbReference type="Gene3D" id="3.30.565.10">
    <property type="entry name" value="Histidine kinase-like ATPase, C-terminal domain"/>
    <property type="match status" value="1"/>
</dbReference>
<dbReference type="PANTHER" id="PTHR45339">
    <property type="entry name" value="HYBRID SIGNAL TRANSDUCTION HISTIDINE KINASE J"/>
    <property type="match status" value="1"/>
</dbReference>
<keyword evidence="8" id="KW-0418">Kinase</keyword>
<evidence type="ECO:0000313" key="9">
    <source>
        <dbReference type="Proteomes" id="UP000244912"/>
    </source>
</evidence>
<evidence type="ECO:0000256" key="4">
    <source>
        <dbReference type="ARBA" id="ARBA00023012"/>
    </source>
</evidence>
<dbReference type="PROSITE" id="PS50110">
    <property type="entry name" value="RESPONSE_REGULATORY"/>
    <property type="match status" value="1"/>
</dbReference>
<dbReference type="SUPFAM" id="SSF52172">
    <property type="entry name" value="CheY-like"/>
    <property type="match status" value="2"/>
</dbReference>
<gene>
    <name evidence="8" type="primary">barA_3</name>
    <name evidence="8" type="ORF">PAA8504_00520</name>
</gene>
<dbReference type="PANTHER" id="PTHR45339:SF1">
    <property type="entry name" value="HYBRID SIGNAL TRANSDUCTION HISTIDINE KINASE J"/>
    <property type="match status" value="1"/>
</dbReference>
<dbReference type="SUPFAM" id="SSF55874">
    <property type="entry name" value="ATPase domain of HSP90 chaperone/DNA topoisomerase II/histidine kinase"/>
    <property type="match status" value="1"/>
</dbReference>
<dbReference type="GO" id="GO:0000160">
    <property type="term" value="P:phosphorelay signal transduction system"/>
    <property type="evidence" value="ECO:0007669"/>
    <property type="project" value="UniProtKB-KW"/>
</dbReference>
<dbReference type="InterPro" id="IPR005467">
    <property type="entry name" value="His_kinase_dom"/>
</dbReference>
<name>A0A2R8BRC2_9RHOB</name>
<dbReference type="InterPro" id="IPR001789">
    <property type="entry name" value="Sig_transdc_resp-reg_receiver"/>
</dbReference>
<dbReference type="InterPro" id="IPR036890">
    <property type="entry name" value="HATPase_C_sf"/>
</dbReference>
<dbReference type="CDD" id="cd17546">
    <property type="entry name" value="REC_hyHK_CKI1_RcsC-like"/>
    <property type="match status" value="1"/>
</dbReference>
<evidence type="ECO:0000256" key="1">
    <source>
        <dbReference type="ARBA" id="ARBA00000085"/>
    </source>
</evidence>
<dbReference type="EC" id="2.7.13.3" evidence="2"/>
<protein>
    <recommendedName>
        <fullName evidence="2">histidine kinase</fullName>
        <ecNumber evidence="2">2.7.13.3</ecNumber>
    </recommendedName>
</protein>
<reference evidence="8 9" key="1">
    <citation type="submission" date="2018-03" db="EMBL/GenBank/DDBJ databases">
        <authorList>
            <person name="Keele B.F."/>
        </authorList>
    </citation>
    <scope>NUCLEOTIDE SEQUENCE [LARGE SCALE GENOMIC DNA]</scope>
    <source>
        <strain evidence="8 9">CECT 8504</strain>
    </source>
</reference>
<keyword evidence="4" id="KW-0902">Two-component regulatory system</keyword>
<keyword evidence="3 5" id="KW-0597">Phosphoprotein</keyword>
<organism evidence="8 9">
    <name type="scientific">Palleronia abyssalis</name>
    <dbReference type="NCBI Taxonomy" id="1501240"/>
    <lineage>
        <taxon>Bacteria</taxon>
        <taxon>Pseudomonadati</taxon>
        <taxon>Pseudomonadota</taxon>
        <taxon>Alphaproteobacteria</taxon>
        <taxon>Rhodobacterales</taxon>
        <taxon>Roseobacteraceae</taxon>
        <taxon>Palleronia</taxon>
    </lineage>
</organism>
<dbReference type="EMBL" id="ONZF01000001">
    <property type="protein sequence ID" value="SPJ22723.1"/>
    <property type="molecule type" value="Genomic_DNA"/>
</dbReference>
<dbReference type="AlphaFoldDB" id="A0A2R8BRC2"/>
<dbReference type="PRINTS" id="PR00344">
    <property type="entry name" value="BCTRLSENSOR"/>
</dbReference>
<dbReference type="SMART" id="SM00448">
    <property type="entry name" value="REC"/>
    <property type="match status" value="1"/>
</dbReference>
<dbReference type="PROSITE" id="PS50109">
    <property type="entry name" value="HIS_KIN"/>
    <property type="match status" value="1"/>
</dbReference>
<proteinExistence type="predicted"/>
<dbReference type="Proteomes" id="UP000244912">
    <property type="component" value="Unassembled WGS sequence"/>
</dbReference>
<evidence type="ECO:0000259" key="6">
    <source>
        <dbReference type="PROSITE" id="PS50109"/>
    </source>
</evidence>
<sequence length="390" mass="41924">MLDLSRDAQAAGDGIGLRVSVRDTGVGLPDEALATIFDKLTQLDSSYSRSQEGTGLGLAISKALVEAMGGRIYAESKLGEGSVFWFALNLGPAGSAVRRADTALPYTGIVGRRVLLISDASTRQSILTEMLEAWGLVVKVQGYFSEIMAGLAQASEPEDWYDLLLIDDPGSANAGSAETLRARAESSGLPVISICSLRHFPSDERQHSTPWSTVAKPVVADELLAEIVRSLRLDQSRDPQIHPVDSAEKTTTAVPTAAEGQPPVLVVDDSATSRQLARAFLHKMGLAAAMAKNGAEAVEYVRNSRPRMILMDVSMPQMNGLDATRAIRAWEDETCDRAFIVGLTAHAMPGDRDVCLEAGMEEYLSKPFRLVDFKHLLGKMEGPESTPDPA</sequence>
<keyword evidence="9" id="KW-1185">Reference proteome</keyword>
<evidence type="ECO:0000313" key="8">
    <source>
        <dbReference type="EMBL" id="SPJ22723.1"/>
    </source>
</evidence>
<evidence type="ECO:0000256" key="5">
    <source>
        <dbReference type="PROSITE-ProRule" id="PRU00169"/>
    </source>
</evidence>
<dbReference type="InterPro" id="IPR003594">
    <property type="entry name" value="HATPase_dom"/>
</dbReference>
<dbReference type="GO" id="GO:0004673">
    <property type="term" value="F:protein histidine kinase activity"/>
    <property type="evidence" value="ECO:0007669"/>
    <property type="project" value="UniProtKB-EC"/>
</dbReference>
<comment type="catalytic activity">
    <reaction evidence="1">
        <text>ATP + protein L-histidine = ADP + protein N-phospho-L-histidine.</text>
        <dbReference type="EC" id="2.7.13.3"/>
    </reaction>
</comment>
<evidence type="ECO:0000256" key="3">
    <source>
        <dbReference type="ARBA" id="ARBA00022553"/>
    </source>
</evidence>